<dbReference type="GO" id="GO:0016020">
    <property type="term" value="C:membrane"/>
    <property type="evidence" value="ECO:0007669"/>
    <property type="project" value="UniProtKB-SubCell"/>
</dbReference>
<evidence type="ECO:0000313" key="8">
    <source>
        <dbReference type="Proteomes" id="UP000799444"/>
    </source>
</evidence>
<sequence>MQEHAIPGDGVPLTGIKAGTIEDREAMRRLGKEQLFKRNFTFISLFGFAVLLMGTWETLLGTVAFGLGNGGPSGLIYTFIGVWIGFTLVSISMAEMASSCPTSGGQYHWVSEYSPKKYQKQASYFIGWLSLLAYQVGVTVGAFLSGTIVQGLLVLNYPSYSYERWHGTLIAMAITFLVALFNVFLANFLPLVETISLFLHIAGWIGVLVPLWVLSPRAENHEVWNSFVDAGWGNTGVACLVGMITNVGAFVGGDAPVHMAEEVKSASKLLPRAMLCTILVNGAMGLIMLITFCYTVGDLDAAINSPTGYPIIEVFYQATGSKASATGLMVLLIVLNVVNNLTNMAGASRQLFAFARDRGVPFHPWVSKVKPTYDVPINAIIVCAFCACIFHCINIGSSIAFNIIMSAGSVALVTSYLISISCITLRRLRNLPLLESKFSIGRVGLAVNLLSLAFLILVMVFAFFPPVPDPPAISMNWAIAIYAGVLGIAGLYYIFQARREYDGPVEYVRKSL</sequence>
<evidence type="ECO:0000256" key="4">
    <source>
        <dbReference type="ARBA" id="ARBA00022989"/>
    </source>
</evidence>
<gene>
    <name evidence="7" type="ORF">EJ04DRAFT_446946</name>
</gene>
<feature type="transmembrane region" description="Helical" evidence="6">
    <location>
        <begin position="403"/>
        <end position="425"/>
    </location>
</feature>
<feature type="transmembrane region" description="Helical" evidence="6">
    <location>
        <begin position="476"/>
        <end position="495"/>
    </location>
</feature>
<feature type="transmembrane region" description="Helical" evidence="6">
    <location>
        <begin position="197"/>
        <end position="215"/>
    </location>
</feature>
<evidence type="ECO:0000256" key="1">
    <source>
        <dbReference type="ARBA" id="ARBA00004141"/>
    </source>
</evidence>
<dbReference type="GO" id="GO:0022857">
    <property type="term" value="F:transmembrane transporter activity"/>
    <property type="evidence" value="ECO:0007669"/>
    <property type="project" value="InterPro"/>
</dbReference>
<dbReference type="AlphaFoldDB" id="A0A9P4UY48"/>
<evidence type="ECO:0000256" key="6">
    <source>
        <dbReference type="SAM" id="Phobius"/>
    </source>
</evidence>
<accession>A0A9P4UY48</accession>
<evidence type="ECO:0000256" key="5">
    <source>
        <dbReference type="ARBA" id="ARBA00023136"/>
    </source>
</evidence>
<evidence type="ECO:0000256" key="3">
    <source>
        <dbReference type="ARBA" id="ARBA00022692"/>
    </source>
</evidence>
<feature type="transmembrane region" description="Helical" evidence="6">
    <location>
        <begin position="165"/>
        <end position="185"/>
    </location>
</feature>
<keyword evidence="5 6" id="KW-0472">Membrane</keyword>
<feature type="transmembrane region" description="Helical" evidence="6">
    <location>
        <begin position="125"/>
        <end position="153"/>
    </location>
</feature>
<keyword evidence="2" id="KW-0813">Transport</keyword>
<name>A0A9P4UY48_9PLEO</name>
<dbReference type="EMBL" id="ML996241">
    <property type="protein sequence ID" value="KAF2729568.1"/>
    <property type="molecule type" value="Genomic_DNA"/>
</dbReference>
<feature type="transmembrane region" description="Helical" evidence="6">
    <location>
        <begin position="273"/>
        <end position="297"/>
    </location>
</feature>
<feature type="transmembrane region" description="Helical" evidence="6">
    <location>
        <begin position="235"/>
        <end position="252"/>
    </location>
</feature>
<feature type="transmembrane region" description="Helical" evidence="6">
    <location>
        <begin position="445"/>
        <end position="464"/>
    </location>
</feature>
<dbReference type="PIRSF" id="PIRSF006060">
    <property type="entry name" value="AA_transporter"/>
    <property type="match status" value="1"/>
</dbReference>
<proteinExistence type="predicted"/>
<feature type="transmembrane region" description="Helical" evidence="6">
    <location>
        <begin position="74"/>
        <end position="94"/>
    </location>
</feature>
<keyword evidence="8" id="KW-1185">Reference proteome</keyword>
<evidence type="ECO:0000256" key="2">
    <source>
        <dbReference type="ARBA" id="ARBA00022448"/>
    </source>
</evidence>
<feature type="transmembrane region" description="Helical" evidence="6">
    <location>
        <begin position="35"/>
        <end position="54"/>
    </location>
</feature>
<protein>
    <submittedName>
        <fullName evidence="7">GABA permease</fullName>
    </submittedName>
</protein>
<keyword evidence="3 6" id="KW-0812">Transmembrane</keyword>
<comment type="caution">
    <text evidence="7">The sequence shown here is derived from an EMBL/GenBank/DDBJ whole genome shotgun (WGS) entry which is preliminary data.</text>
</comment>
<feature type="transmembrane region" description="Helical" evidence="6">
    <location>
        <begin position="377"/>
        <end position="397"/>
    </location>
</feature>
<dbReference type="Gene3D" id="1.20.1740.10">
    <property type="entry name" value="Amino acid/polyamine transporter I"/>
    <property type="match status" value="1"/>
</dbReference>
<organism evidence="7 8">
    <name type="scientific">Polyplosphaeria fusca</name>
    <dbReference type="NCBI Taxonomy" id="682080"/>
    <lineage>
        <taxon>Eukaryota</taxon>
        <taxon>Fungi</taxon>
        <taxon>Dikarya</taxon>
        <taxon>Ascomycota</taxon>
        <taxon>Pezizomycotina</taxon>
        <taxon>Dothideomycetes</taxon>
        <taxon>Pleosporomycetidae</taxon>
        <taxon>Pleosporales</taxon>
        <taxon>Tetraplosphaeriaceae</taxon>
        <taxon>Polyplosphaeria</taxon>
    </lineage>
</organism>
<keyword evidence="4 6" id="KW-1133">Transmembrane helix</keyword>
<dbReference type="Pfam" id="PF13520">
    <property type="entry name" value="AA_permease_2"/>
    <property type="match status" value="1"/>
</dbReference>
<reference evidence="7" key="1">
    <citation type="journal article" date="2020" name="Stud. Mycol.">
        <title>101 Dothideomycetes genomes: a test case for predicting lifestyles and emergence of pathogens.</title>
        <authorList>
            <person name="Haridas S."/>
            <person name="Albert R."/>
            <person name="Binder M."/>
            <person name="Bloem J."/>
            <person name="Labutti K."/>
            <person name="Salamov A."/>
            <person name="Andreopoulos B."/>
            <person name="Baker S."/>
            <person name="Barry K."/>
            <person name="Bills G."/>
            <person name="Bluhm B."/>
            <person name="Cannon C."/>
            <person name="Castanera R."/>
            <person name="Culley D."/>
            <person name="Daum C."/>
            <person name="Ezra D."/>
            <person name="Gonzalez J."/>
            <person name="Henrissat B."/>
            <person name="Kuo A."/>
            <person name="Liang C."/>
            <person name="Lipzen A."/>
            <person name="Lutzoni F."/>
            <person name="Magnuson J."/>
            <person name="Mondo S."/>
            <person name="Nolan M."/>
            <person name="Ohm R."/>
            <person name="Pangilinan J."/>
            <person name="Park H.-J."/>
            <person name="Ramirez L."/>
            <person name="Alfaro M."/>
            <person name="Sun H."/>
            <person name="Tritt A."/>
            <person name="Yoshinaga Y."/>
            <person name="Zwiers L.-H."/>
            <person name="Turgeon B."/>
            <person name="Goodwin S."/>
            <person name="Spatafora J."/>
            <person name="Crous P."/>
            <person name="Grigoriev I."/>
        </authorList>
    </citation>
    <scope>NUCLEOTIDE SEQUENCE</scope>
    <source>
        <strain evidence="7">CBS 125425</strain>
    </source>
</reference>
<feature type="transmembrane region" description="Helical" evidence="6">
    <location>
        <begin position="323"/>
        <end position="342"/>
    </location>
</feature>
<comment type="subcellular location">
    <subcellularLocation>
        <location evidence="1">Membrane</location>
        <topology evidence="1">Multi-pass membrane protein</topology>
    </subcellularLocation>
</comment>
<evidence type="ECO:0000313" key="7">
    <source>
        <dbReference type="EMBL" id="KAF2729568.1"/>
    </source>
</evidence>
<dbReference type="PANTHER" id="PTHR45649">
    <property type="entry name" value="AMINO-ACID PERMEASE BAT1"/>
    <property type="match status" value="1"/>
</dbReference>
<dbReference type="Proteomes" id="UP000799444">
    <property type="component" value="Unassembled WGS sequence"/>
</dbReference>
<dbReference type="InterPro" id="IPR002293">
    <property type="entry name" value="AA/rel_permease1"/>
</dbReference>
<dbReference type="PANTHER" id="PTHR45649:SF2">
    <property type="entry name" value="ACID PERMEASE, PUTATIVE-RELATED"/>
    <property type="match status" value="1"/>
</dbReference>
<dbReference type="OrthoDB" id="3257095at2759"/>